<dbReference type="Pfam" id="PF20316">
    <property type="entry name" value="DUF6612"/>
    <property type="match status" value="1"/>
</dbReference>
<dbReference type="Proteomes" id="UP000016361">
    <property type="component" value="Unassembled WGS sequence"/>
</dbReference>
<evidence type="ECO:0000256" key="1">
    <source>
        <dbReference type="SAM" id="SignalP"/>
    </source>
</evidence>
<feature type="signal peptide" evidence="1">
    <location>
        <begin position="1"/>
        <end position="17"/>
    </location>
</feature>
<dbReference type="OrthoDB" id="2321571at2"/>
<comment type="caution">
    <text evidence="2">The sequence shown here is derived from an EMBL/GenBank/DDBJ whole genome shotgun (WGS) entry which is preliminary data.</text>
</comment>
<protein>
    <recommendedName>
        <fullName evidence="4">Lipoprotein</fullName>
    </recommendedName>
</protein>
<keyword evidence="1" id="KW-0732">Signal</keyword>
<evidence type="ECO:0000313" key="2">
    <source>
        <dbReference type="EMBL" id="GAD17304.1"/>
    </source>
</evidence>
<dbReference type="PROSITE" id="PS51257">
    <property type="entry name" value="PROKAR_LIPOPROTEIN"/>
    <property type="match status" value="1"/>
</dbReference>
<gene>
    <name evidence="2" type="ORF">LOT_1842</name>
</gene>
<evidence type="ECO:0000313" key="3">
    <source>
        <dbReference type="Proteomes" id="UP000016361"/>
    </source>
</evidence>
<feature type="chain" id="PRO_5039354206" description="Lipoprotein" evidence="1">
    <location>
        <begin position="18"/>
        <end position="260"/>
    </location>
</feature>
<dbReference type="PATRIC" id="fig|1423780.4.peg.115"/>
<dbReference type="eggNOG" id="ENOG50329TW">
    <property type="taxonomic scope" value="Bacteria"/>
</dbReference>
<dbReference type="RefSeq" id="WP_020281744.1">
    <property type="nucleotide sequence ID" value="NZ_AZED01000008.1"/>
</dbReference>
<organism evidence="2 3">
    <name type="scientific">Lentilactobacillus otakiensis DSM 19908 = JCM 15040</name>
    <dbReference type="NCBI Taxonomy" id="1423780"/>
    <lineage>
        <taxon>Bacteria</taxon>
        <taxon>Bacillati</taxon>
        <taxon>Bacillota</taxon>
        <taxon>Bacilli</taxon>
        <taxon>Lactobacillales</taxon>
        <taxon>Lactobacillaceae</taxon>
        <taxon>Lentilactobacillus</taxon>
    </lineage>
</organism>
<dbReference type="AlphaFoldDB" id="S4NED8"/>
<evidence type="ECO:0008006" key="4">
    <source>
        <dbReference type="Google" id="ProtNLM"/>
    </source>
</evidence>
<sequence>MKKVIIAAIAIMGIGLAGCSSSKSTSKPSEAVKVVNQAQKAAHSIKSGNVLLVTKNTQNKKTSTGKIAAKFYLKPMIVQAKLNNTAGLVKNYDYFIEGRTVYIHADNNWSKQRLPKKSPLIKSVKRQVSASAAVRAMAYLKNHLKLQKNQATDTLSYNGHGKLGSMVAKKIILAEANHSESTKNVLKKVKITKFTYKYTLDKKTDLPTNTYIYMQYQDRSSKKSITEEVTETYTNVNKVKKFKVPADIKQNAPSTNQVNE</sequence>
<accession>S4NED8</accession>
<dbReference type="EMBL" id="BASH01000006">
    <property type="protein sequence ID" value="GAD17304.1"/>
    <property type="molecule type" value="Genomic_DNA"/>
</dbReference>
<reference evidence="3" key="1">
    <citation type="journal article" date="2013" name="Genome Announc.">
        <title>Draft Genome Sequence of D-Branched-Chain Amino Acid Producer Lactobacillus otakiensis JCM 15040T, Isolated from a Traditional Japanese Pickle.</title>
        <authorList>
            <person name="Doi K."/>
            <person name="Mori K."/>
            <person name="Mutaguchi Y."/>
            <person name="Tashiro K."/>
            <person name="Fujino Y."/>
            <person name="Ohmori T."/>
            <person name="Kuhara S."/>
            <person name="Ohshima T."/>
        </authorList>
    </citation>
    <scope>NUCLEOTIDE SEQUENCE [LARGE SCALE GENOMIC DNA]</scope>
    <source>
        <strain evidence="3">JCM 15040</strain>
    </source>
</reference>
<keyword evidence="3" id="KW-1185">Reference proteome</keyword>
<name>S4NED8_9LACO</name>
<proteinExistence type="predicted"/>
<dbReference type="GeneID" id="301047412"/>
<dbReference type="InterPro" id="IPR046720">
    <property type="entry name" value="DUF6612"/>
</dbReference>
<dbReference type="STRING" id="1423780.FD05_GL000116"/>